<dbReference type="GO" id="GO:0046872">
    <property type="term" value="F:metal ion binding"/>
    <property type="evidence" value="ECO:0007669"/>
    <property type="project" value="UniProtKB-KW"/>
</dbReference>
<evidence type="ECO:0000259" key="7">
    <source>
        <dbReference type="PROSITE" id="PS51845"/>
    </source>
</evidence>
<keyword evidence="1" id="KW-0140">cGMP</keyword>
<dbReference type="PROSITE" id="PS51845">
    <property type="entry name" value="PDEASE_I_2"/>
    <property type="match status" value="1"/>
</dbReference>
<dbReference type="PROSITE" id="PS00126">
    <property type="entry name" value="PDEASE_I_1"/>
    <property type="match status" value="1"/>
</dbReference>
<feature type="binding site" evidence="5">
    <location>
        <position position="1492"/>
    </location>
    <ligand>
        <name>Zn(2+)</name>
        <dbReference type="ChEBI" id="CHEBI:29105"/>
        <label>1</label>
    </ligand>
</feature>
<dbReference type="PRINTS" id="PR00387">
    <property type="entry name" value="PDIESTERASE1"/>
</dbReference>
<dbReference type="Pfam" id="PF00233">
    <property type="entry name" value="PDEase_I"/>
    <property type="match status" value="1"/>
</dbReference>
<feature type="binding site" evidence="5">
    <location>
        <position position="1455"/>
    </location>
    <ligand>
        <name>Zn(2+)</name>
        <dbReference type="ChEBI" id="CHEBI:29105"/>
        <label>1</label>
    </ligand>
</feature>
<feature type="binding site" evidence="5">
    <location>
        <position position="1491"/>
    </location>
    <ligand>
        <name>Zn(2+)</name>
        <dbReference type="ChEBI" id="CHEBI:29105"/>
        <label>1</label>
    </ligand>
</feature>
<protein>
    <recommendedName>
        <fullName evidence="6">Phosphodiesterase</fullName>
        <ecNumber evidence="6">3.1.4.-</ecNumber>
    </recommendedName>
</protein>
<dbReference type="SMART" id="SM00065">
    <property type="entry name" value="GAF"/>
    <property type="match status" value="4"/>
</dbReference>
<comment type="similarity">
    <text evidence="6">Belongs to the cyclic nucleotide phosphodiesterase family.</text>
</comment>
<dbReference type="Pfam" id="PF01590">
    <property type="entry name" value="GAF"/>
    <property type="match status" value="3"/>
</dbReference>
<dbReference type="GO" id="GO:0007165">
    <property type="term" value="P:signal transduction"/>
    <property type="evidence" value="ECO:0007669"/>
    <property type="project" value="InterPro"/>
</dbReference>
<dbReference type="CDD" id="cd00077">
    <property type="entry name" value="HDc"/>
    <property type="match status" value="1"/>
</dbReference>
<dbReference type="GO" id="GO:0004114">
    <property type="term" value="F:3',5'-cyclic-nucleotide phosphodiesterase activity"/>
    <property type="evidence" value="ECO:0007669"/>
    <property type="project" value="InterPro"/>
</dbReference>
<comment type="cofactor">
    <cofactor evidence="6">
        <name>a divalent metal cation</name>
        <dbReference type="ChEBI" id="CHEBI:60240"/>
    </cofactor>
    <text evidence="6">Binds 2 divalent metal cations per subunit. Site 1 may preferentially bind zinc ions, while site 2 has a preference for magnesium and/or manganese ions.</text>
</comment>
<proteinExistence type="inferred from homology"/>
<evidence type="ECO:0000313" key="9">
    <source>
        <dbReference type="Proteomes" id="UP001162131"/>
    </source>
</evidence>
<keyword evidence="9" id="KW-1185">Reference proteome</keyword>
<dbReference type="InterPro" id="IPR023174">
    <property type="entry name" value="PDEase_CS"/>
</dbReference>
<feature type="active site" description="Proton donor" evidence="4">
    <location>
        <position position="1451"/>
    </location>
</feature>
<evidence type="ECO:0000256" key="5">
    <source>
        <dbReference type="PIRSR" id="PIRSR623088-3"/>
    </source>
</evidence>
<dbReference type="InterPro" id="IPR003607">
    <property type="entry name" value="HD/PDEase_dom"/>
</dbReference>
<feature type="domain" description="PDEase" evidence="7">
    <location>
        <begin position="1368"/>
        <end position="1702"/>
    </location>
</feature>
<dbReference type="InterPro" id="IPR003018">
    <property type="entry name" value="GAF"/>
</dbReference>
<accession>A0AAU9INN1</accession>
<dbReference type="EMBL" id="CAJZBQ010000010">
    <property type="protein sequence ID" value="CAG9313389.1"/>
    <property type="molecule type" value="Genomic_DNA"/>
</dbReference>
<evidence type="ECO:0000256" key="2">
    <source>
        <dbReference type="ARBA" id="ARBA00022723"/>
    </source>
</evidence>
<name>A0AAU9INN1_9CILI</name>
<dbReference type="InterPro" id="IPR029016">
    <property type="entry name" value="GAF-like_dom_sf"/>
</dbReference>
<evidence type="ECO:0000313" key="8">
    <source>
        <dbReference type="EMBL" id="CAG9313389.1"/>
    </source>
</evidence>
<gene>
    <name evidence="8" type="ORF">BSTOLATCC_MIC8660</name>
</gene>
<evidence type="ECO:0000256" key="6">
    <source>
        <dbReference type="RuleBase" id="RU363067"/>
    </source>
</evidence>
<dbReference type="Proteomes" id="UP001162131">
    <property type="component" value="Unassembled WGS sequence"/>
</dbReference>
<dbReference type="Gene3D" id="1.10.1300.10">
    <property type="entry name" value="3'5'-cyclic nucleotide phosphodiesterase, catalytic domain"/>
    <property type="match status" value="1"/>
</dbReference>
<feature type="binding site" evidence="5">
    <location>
        <position position="1605"/>
    </location>
    <ligand>
        <name>Zn(2+)</name>
        <dbReference type="ChEBI" id="CHEBI:29105"/>
        <label>1</label>
    </ligand>
</feature>
<dbReference type="InterPro" id="IPR002073">
    <property type="entry name" value="PDEase_catalytic_dom"/>
</dbReference>
<keyword evidence="3 6" id="KW-0378">Hydrolase</keyword>
<organism evidence="8 9">
    <name type="scientific">Blepharisma stoltei</name>
    <dbReference type="NCBI Taxonomy" id="1481888"/>
    <lineage>
        <taxon>Eukaryota</taxon>
        <taxon>Sar</taxon>
        <taxon>Alveolata</taxon>
        <taxon>Ciliophora</taxon>
        <taxon>Postciliodesmatophora</taxon>
        <taxon>Heterotrichea</taxon>
        <taxon>Heterotrichida</taxon>
        <taxon>Blepharismidae</taxon>
        <taxon>Blepharisma</taxon>
    </lineage>
</organism>
<dbReference type="EC" id="3.1.4.-" evidence="6"/>
<dbReference type="Gene3D" id="3.30.450.40">
    <property type="match status" value="6"/>
</dbReference>
<dbReference type="SUPFAM" id="SSF55781">
    <property type="entry name" value="GAF domain-like"/>
    <property type="match status" value="6"/>
</dbReference>
<comment type="caution">
    <text evidence="8">The sequence shown here is derived from an EMBL/GenBank/DDBJ whole genome shotgun (WGS) entry which is preliminary data.</text>
</comment>
<evidence type="ECO:0000256" key="3">
    <source>
        <dbReference type="ARBA" id="ARBA00022801"/>
    </source>
</evidence>
<dbReference type="InterPro" id="IPR023088">
    <property type="entry name" value="PDEase"/>
</dbReference>
<reference evidence="8" key="1">
    <citation type="submission" date="2021-09" db="EMBL/GenBank/DDBJ databases">
        <authorList>
            <consortium name="AG Swart"/>
            <person name="Singh M."/>
            <person name="Singh A."/>
            <person name="Seah K."/>
            <person name="Emmerich C."/>
        </authorList>
    </citation>
    <scope>NUCLEOTIDE SEQUENCE</scope>
    <source>
        <strain evidence="8">ATCC30299</strain>
    </source>
</reference>
<sequence>MLYMSESTPKTIKPRQRRYTFDMQEADGSPNNSTVNNAKNNTKVMIPQALISLSGLVNVHHVPLGDIAKISGKLISELTSSSWVEVLLKEDNKLKIFNPSQPFTELEINDESLPGYVAQTQQPELITNPHTSTFYSTFQLKINPFSPATNKVIQPTTTACIPLVVEEWKVIGVVQLFNKVNEDLSQGYYTDIDIDIVSSFGHIMNQALKQRSEYLSLINKNEGHHAVNKEKDRLYNEVNMICKKKEYCKKLDSVIKPWYRISKALMDAVSDIMKTDGLILYSLRDGMLKCEYAHKIDVDICNYESRISEYVGFTHKDILNIKDLSIEPLWPQDVNYGYKSCLVLPIMSYTNTVQGVVEFFRSSSVFTEIDENFALYITGTLGKLTNLSVETNNSTSFEQDDLRKWINGMYSYTLDRKDKLFDYVKLTDVITQSLHNILPHDSSSVFIANQHKKFIWTKKSDSCGTMAFPLSPDTVFGYAYSLQKTLVLPNRSLPVLQDIELYAGKSVVIVPILAKEFKDPTIGLIVISREKTFSNDDLLILETFSSSLQPIFMRLFVENLPETMLEDCKIENSSPDRAKESSESEFKTVNVFRKNSELAAQSSFFLSQDLTRNREKNKKEPPFLLKSLNNILSMPRQTLESLYDLLDDLTKTPYDPYIKIARKLPEIVKCQVAKLFLYDKSQVNLIEQTTFSSYTPAGLIKKSIQIKDIVKIDHDAENDLNFEFDLDSLDCEDQVDSYLCVPIIDSKTSVIGVIAFVNLENLEENTLQVASFLSILPKEFAELASAQDDSATQWKKILETGRKHKMLQHWCKQVFLVANQFQKKCTYYRDMLYKISCYNDLENLMKFSIDLVQSHTNTKRAYIYLYKDSEFEELTIHDGEPHNPHEWELDFFKECYDKNSTIASLNPNQSYHLLAVPIINENDFIGLLYFKNKKEPTLLQSVPFTAEDIDIFECLAKIISVSLKKGSDSEEKRNNDDFKNFIKEIACERDSYALITTIRKAAEQLCDCDRAVIFIHEENVLVAKPQGLEQQLPANYSFYVGYGIPGTVASKKTTENIKDAYNDPRFTPDVDRLTGYRTTSILCMPILDSEKQVLAVIELINKRHATFDANDEETMDLFCEMVSAVLENCGLFEKTIEERASLLGILNSIGSYALALNSEGKLSYVNKPIEGVFGVNEFVVKKFHYTDWLKNNPSLVSDIQKVFNDPSLKPYKTSKFIYTESFRSSSFLSILPINDQVKSQKFNYRILGLKGINKGQFEGVVIILEDCSSLEEIHMKFKEVKSQIKALTTPLQTETELQRCIGDLEAITENGNIQQEIKDNLQDIMSRLKSGNLNRPKYRLDGPVDQIEQGVEALKSLLEIDMPVEHARTRRYSSISESSPDSLESYQQNVSLDDIRNWNFNAFSIEDPISFAFSLMNDFDLFKRFKIRAHIFVNFVEEVKHICDQKGNPFHNFEHNLSVMHGTYMLLASTSAGSYFKPADILALLVGSICHDLDHTGRNNPFECAKSSRLAVLYHDKSVLEQHHAATAFFTMQNENCNIFKHLKPKKFKYIRKLMIAAILQTDMSKHLGMISHMTRRFNDTTENPLGTLEKDTEKLAGLLLHSSDLAHGTKDFSIYEIWSRRVCEEFSEQYKEEVALGLTPTGFMKDLDKPKVYYSNEINFMKFVVKPLWECLNLWLKPNLGNFLQNIEKNIEEMQARLENEDETS</sequence>
<evidence type="ECO:0000256" key="1">
    <source>
        <dbReference type="ARBA" id="ARBA00022535"/>
    </source>
</evidence>
<dbReference type="PANTHER" id="PTHR11347">
    <property type="entry name" value="CYCLIC NUCLEOTIDE PHOSPHODIESTERASE"/>
    <property type="match status" value="1"/>
</dbReference>
<dbReference type="InterPro" id="IPR036971">
    <property type="entry name" value="PDEase_catalytic_dom_sf"/>
</dbReference>
<keyword evidence="2 5" id="KW-0479">Metal-binding</keyword>
<feature type="binding site" evidence="5">
    <location>
        <position position="1492"/>
    </location>
    <ligand>
        <name>Zn(2+)</name>
        <dbReference type="ChEBI" id="CHEBI:29105"/>
        <label>2</label>
    </ligand>
</feature>
<evidence type="ECO:0000256" key="4">
    <source>
        <dbReference type="PIRSR" id="PIRSR623088-1"/>
    </source>
</evidence>
<dbReference type="SUPFAM" id="SSF109604">
    <property type="entry name" value="HD-domain/PDEase-like"/>
    <property type="match status" value="1"/>
</dbReference>